<dbReference type="PROSITE" id="PS50305">
    <property type="entry name" value="SIRTUIN"/>
    <property type="match status" value="1"/>
</dbReference>
<dbReference type="PANTHER" id="PTHR11085:SF5">
    <property type="entry name" value="NAD-DEPENDENT PROTEIN DEACETYLASE SIRTUIN-3, MITOCHONDRIAL"/>
    <property type="match status" value="1"/>
</dbReference>
<dbReference type="GeneTree" id="ENSGT00940000159464"/>
<evidence type="ECO:0000256" key="2">
    <source>
        <dbReference type="ARBA" id="ARBA00023027"/>
    </source>
</evidence>
<reference evidence="5" key="1">
    <citation type="submission" date="2023-05" db="EMBL/GenBank/DDBJ databases">
        <title>High-quality long-read genome of Scophthalmus maximus.</title>
        <authorList>
            <person name="Lien S."/>
            <person name="Martinez P."/>
        </authorList>
    </citation>
    <scope>NUCLEOTIDE SEQUENCE [LARGE SCALE GENOMIC DNA]</scope>
</reference>
<dbReference type="Gene3D" id="3.40.50.1220">
    <property type="entry name" value="TPP-binding domain"/>
    <property type="match status" value="1"/>
</dbReference>
<dbReference type="InterPro" id="IPR026591">
    <property type="entry name" value="Sirtuin_cat_small_dom_sf"/>
</dbReference>
<name>A0A8D2ZKI7_SCOMX</name>
<dbReference type="Proteomes" id="UP000694558">
    <property type="component" value="Chromosome 5"/>
</dbReference>
<evidence type="ECO:0000259" key="4">
    <source>
        <dbReference type="PROSITE" id="PS50305"/>
    </source>
</evidence>
<dbReference type="InterPro" id="IPR050134">
    <property type="entry name" value="NAD-dep_sirtuin_deacylases"/>
</dbReference>
<dbReference type="InterPro" id="IPR026590">
    <property type="entry name" value="Ssirtuin_cat_dom"/>
</dbReference>
<dbReference type="GO" id="GO:0005634">
    <property type="term" value="C:nucleus"/>
    <property type="evidence" value="ECO:0007669"/>
    <property type="project" value="TreeGrafter"/>
</dbReference>
<accession>A0A8D2ZKI7</accession>
<dbReference type="InterPro" id="IPR029035">
    <property type="entry name" value="DHS-like_NAD/FAD-binding_dom"/>
</dbReference>
<comment type="caution">
    <text evidence="3">Lacks conserved residue(s) required for the propagation of feature annotation.</text>
</comment>
<evidence type="ECO:0000313" key="6">
    <source>
        <dbReference type="Proteomes" id="UP000694558"/>
    </source>
</evidence>
<protein>
    <recommendedName>
        <fullName evidence="4">Deacetylase sirtuin-type domain-containing protein</fullName>
    </recommendedName>
</protein>
<evidence type="ECO:0000256" key="1">
    <source>
        <dbReference type="ARBA" id="ARBA00022679"/>
    </source>
</evidence>
<dbReference type="InterPro" id="IPR003000">
    <property type="entry name" value="Sirtuin"/>
</dbReference>
<organism evidence="5 6">
    <name type="scientific">Scophthalmus maximus</name>
    <name type="common">Turbot</name>
    <name type="synonym">Psetta maxima</name>
    <dbReference type="NCBI Taxonomy" id="52904"/>
    <lineage>
        <taxon>Eukaryota</taxon>
        <taxon>Metazoa</taxon>
        <taxon>Chordata</taxon>
        <taxon>Craniata</taxon>
        <taxon>Vertebrata</taxon>
        <taxon>Euteleostomi</taxon>
        <taxon>Actinopterygii</taxon>
        <taxon>Neopterygii</taxon>
        <taxon>Teleostei</taxon>
        <taxon>Neoteleostei</taxon>
        <taxon>Acanthomorphata</taxon>
        <taxon>Carangaria</taxon>
        <taxon>Pleuronectiformes</taxon>
        <taxon>Pleuronectoidei</taxon>
        <taxon>Scophthalmidae</taxon>
        <taxon>Scophthalmus</taxon>
    </lineage>
</organism>
<proteinExistence type="predicted"/>
<reference evidence="5" key="2">
    <citation type="submission" date="2025-08" db="UniProtKB">
        <authorList>
            <consortium name="Ensembl"/>
        </authorList>
    </citation>
    <scope>IDENTIFICATION</scope>
</reference>
<evidence type="ECO:0000256" key="3">
    <source>
        <dbReference type="PROSITE-ProRule" id="PRU00236"/>
    </source>
</evidence>
<dbReference type="AlphaFoldDB" id="A0A8D2ZKI7"/>
<dbReference type="Gene3D" id="3.30.1600.10">
    <property type="entry name" value="SIR2/SIRT2 'Small Domain"/>
    <property type="match status" value="1"/>
</dbReference>
<dbReference type="Pfam" id="PF02146">
    <property type="entry name" value="SIR2"/>
    <property type="match status" value="1"/>
</dbReference>
<sequence>SELLTNVTGQTLVSRTFLSRWRCSAEQLTLEAVAKNISDRQHQRVVVMAGAGISTPSGIPDFRSPGSGLYDNLQEYHLPYAEAIFEIGFFHQNPKPFFALAKELYPGKYQPNFPS</sequence>
<dbReference type="GO" id="GO:0070403">
    <property type="term" value="F:NAD+ binding"/>
    <property type="evidence" value="ECO:0007669"/>
    <property type="project" value="InterPro"/>
</dbReference>
<dbReference type="Ensembl" id="ENSSMAT00000003730.2">
    <property type="protein sequence ID" value="ENSSMAP00000003667.2"/>
    <property type="gene ID" value="ENSSMAG00000002267.2"/>
</dbReference>
<dbReference type="PANTHER" id="PTHR11085">
    <property type="entry name" value="NAD-DEPENDENT PROTEIN DEACYLASE SIRTUIN-5, MITOCHONDRIAL-RELATED"/>
    <property type="match status" value="1"/>
</dbReference>
<keyword evidence="2" id="KW-0520">NAD</keyword>
<dbReference type="GO" id="GO:0017136">
    <property type="term" value="F:histone deacetylase activity, NAD-dependent"/>
    <property type="evidence" value="ECO:0007669"/>
    <property type="project" value="TreeGrafter"/>
</dbReference>
<feature type="domain" description="Deacetylase sirtuin-type" evidence="4">
    <location>
        <begin position="23"/>
        <end position="115"/>
    </location>
</feature>
<dbReference type="SUPFAM" id="SSF52467">
    <property type="entry name" value="DHS-like NAD/FAD-binding domain"/>
    <property type="match status" value="1"/>
</dbReference>
<evidence type="ECO:0000313" key="5">
    <source>
        <dbReference type="Ensembl" id="ENSSMAP00000003667.2"/>
    </source>
</evidence>
<keyword evidence="1" id="KW-0808">Transferase</keyword>